<evidence type="ECO:0000256" key="12">
    <source>
        <dbReference type="ARBA" id="ARBA00023242"/>
    </source>
</evidence>
<comment type="subcellular location">
    <subcellularLocation>
        <location evidence="3">Cell projection</location>
        <location evidence="3">Cilium</location>
    </subcellularLocation>
    <subcellularLocation>
        <location evidence="1">Cytoplasm</location>
        <location evidence="1">Cytoskeleton</location>
        <location evidence="1">Microtubule organizing center</location>
        <location evidence="1">Centrosome</location>
        <location evidence="1">Centriole</location>
    </subcellularLocation>
    <subcellularLocation>
        <location evidence="2">Nucleus</location>
    </subcellularLocation>
</comment>
<evidence type="ECO:0000256" key="9">
    <source>
        <dbReference type="ARBA" id="ARBA00022794"/>
    </source>
</evidence>
<proteinExistence type="inferred from homology"/>
<keyword evidence="6" id="KW-0963">Cytoplasm</keyword>
<dbReference type="SMART" id="SM00864">
    <property type="entry name" value="Tubulin"/>
    <property type="match status" value="1"/>
</dbReference>
<gene>
    <name evidence="18" type="ORF">CVLEPA_LOCUS11645</name>
</gene>
<reference evidence="18 19" key="1">
    <citation type="submission" date="2024-02" db="EMBL/GenBank/DDBJ databases">
        <authorList>
            <person name="Daric V."/>
            <person name="Darras S."/>
        </authorList>
    </citation>
    <scope>NUCLEOTIDE SEQUENCE [LARGE SCALE GENOMIC DNA]</scope>
</reference>
<keyword evidence="11" id="KW-0206">Cytoskeleton</keyword>
<evidence type="ECO:0000256" key="2">
    <source>
        <dbReference type="ARBA" id="ARBA00004123"/>
    </source>
</evidence>
<keyword evidence="7 16" id="KW-0493">Microtubule</keyword>
<keyword evidence="19" id="KW-1185">Reference proteome</keyword>
<keyword evidence="12" id="KW-0539">Nucleus</keyword>
<comment type="caution">
    <text evidence="18">The sequence shown here is derived from an EMBL/GenBank/DDBJ whole genome shotgun (WGS) entry which is preliminary data.</text>
</comment>
<dbReference type="SUPFAM" id="SSF55307">
    <property type="entry name" value="Tubulin C-terminal domain-like"/>
    <property type="match status" value="1"/>
</dbReference>
<evidence type="ECO:0000313" key="18">
    <source>
        <dbReference type="EMBL" id="CAK8681444.1"/>
    </source>
</evidence>
<evidence type="ECO:0000256" key="5">
    <source>
        <dbReference type="ARBA" id="ARBA00014184"/>
    </source>
</evidence>
<protein>
    <recommendedName>
        <fullName evidence="5">Tubulin delta chain</fullName>
    </recommendedName>
    <alternativeName>
        <fullName evidence="14">Delta-tubulin</fullName>
    </alternativeName>
</protein>
<evidence type="ECO:0000256" key="10">
    <source>
        <dbReference type="ARBA" id="ARBA00023134"/>
    </source>
</evidence>
<dbReference type="Proteomes" id="UP001642483">
    <property type="component" value="Unassembled WGS sequence"/>
</dbReference>
<evidence type="ECO:0000256" key="1">
    <source>
        <dbReference type="ARBA" id="ARBA00004114"/>
    </source>
</evidence>
<comment type="similarity">
    <text evidence="4 16">Belongs to the tubulin family.</text>
</comment>
<evidence type="ECO:0000256" key="14">
    <source>
        <dbReference type="ARBA" id="ARBA00030594"/>
    </source>
</evidence>
<evidence type="ECO:0000313" key="19">
    <source>
        <dbReference type="Proteomes" id="UP001642483"/>
    </source>
</evidence>
<dbReference type="PROSITE" id="PS00227">
    <property type="entry name" value="TUBULIN"/>
    <property type="match status" value="1"/>
</dbReference>
<dbReference type="InterPro" id="IPR000217">
    <property type="entry name" value="Tubulin"/>
</dbReference>
<dbReference type="InterPro" id="IPR008280">
    <property type="entry name" value="Tub_FtsZ_C"/>
</dbReference>
<dbReference type="EMBL" id="CAWYQH010000079">
    <property type="protein sequence ID" value="CAK8681444.1"/>
    <property type="molecule type" value="Genomic_DNA"/>
</dbReference>
<organism evidence="18 19">
    <name type="scientific">Clavelina lepadiformis</name>
    <name type="common">Light-bulb sea squirt</name>
    <name type="synonym">Ascidia lepadiformis</name>
    <dbReference type="NCBI Taxonomy" id="159417"/>
    <lineage>
        <taxon>Eukaryota</taxon>
        <taxon>Metazoa</taxon>
        <taxon>Chordata</taxon>
        <taxon>Tunicata</taxon>
        <taxon>Ascidiacea</taxon>
        <taxon>Aplousobranchia</taxon>
        <taxon>Clavelinidae</taxon>
        <taxon>Clavelina</taxon>
    </lineage>
</organism>
<sequence length="448" mass="49335">MACVTVQLGQCGTQLGHHLLSSLHDDAKHSSSIVSSNANEEYTNASLSTFFQEARSGQHEARSVMIDMEAKAVNCALQGTSGKGWSYPKEGQFCQKSGSGNNWSYGYKVHAPQCREPIMDMVQHEVEKCDHFGGFLVLSSLAGGTGSGLGSYITGSLRDAFPHASILNPVVCPYTEGEVAVQSYNALLSLAHTCDTADASILLHNDHVHRICEKLLGIKHVSFNDVNGVVAKQLASLLQPVTFSSDGNLSMNFRNVLNEIVYTSACHGQYTMLDLKSIPHVAQASVAYSTFSWDSLIKRIYQMMITDFYMDEGLDWHRKLSVSSSYNTGRHPRYVSNLVVMRGKQALAPPESENPDFQNPVLYPAWIPASARCPIWKINRPFEKIEKSVALLSNGTSCVKPLDDVVSKAWQMYGARAYLHQYTKNAELFDAILAVLSWSKEGEAVIHS</sequence>
<dbReference type="PANTHER" id="PTHR11588">
    <property type="entry name" value="TUBULIN"/>
    <property type="match status" value="1"/>
</dbReference>
<evidence type="ECO:0000256" key="4">
    <source>
        <dbReference type="ARBA" id="ARBA00009636"/>
    </source>
</evidence>
<dbReference type="CDD" id="cd02189">
    <property type="entry name" value="delta_zeta_tubulin-like"/>
    <property type="match status" value="1"/>
</dbReference>
<dbReference type="PRINTS" id="PR01161">
    <property type="entry name" value="TUBULIN"/>
</dbReference>
<keyword evidence="8 16" id="KW-0547">Nucleotide-binding</keyword>
<evidence type="ECO:0000256" key="13">
    <source>
        <dbReference type="ARBA" id="ARBA00023273"/>
    </source>
</evidence>
<evidence type="ECO:0000256" key="15">
    <source>
        <dbReference type="ARBA" id="ARBA00046149"/>
    </source>
</evidence>
<dbReference type="SUPFAM" id="SSF52490">
    <property type="entry name" value="Tubulin nucleotide-binding domain-like"/>
    <property type="match status" value="1"/>
</dbReference>
<dbReference type="Pfam" id="PF00091">
    <property type="entry name" value="Tubulin"/>
    <property type="match status" value="1"/>
</dbReference>
<evidence type="ECO:0000256" key="11">
    <source>
        <dbReference type="ARBA" id="ARBA00023212"/>
    </source>
</evidence>
<evidence type="ECO:0000256" key="7">
    <source>
        <dbReference type="ARBA" id="ARBA00022701"/>
    </source>
</evidence>
<feature type="domain" description="Tubulin/FtsZ GTPase" evidence="17">
    <location>
        <begin position="47"/>
        <end position="245"/>
    </location>
</feature>
<evidence type="ECO:0000256" key="16">
    <source>
        <dbReference type="RuleBase" id="RU000352"/>
    </source>
</evidence>
<keyword evidence="13" id="KW-0966">Cell projection</keyword>
<dbReference type="InterPro" id="IPR017975">
    <property type="entry name" value="Tubulin_CS"/>
</dbReference>
<comment type="function">
    <text evidence="15">Acts as a positive regulator of hedgehog signaling and regulates ciliary function.</text>
</comment>
<evidence type="ECO:0000259" key="17">
    <source>
        <dbReference type="SMART" id="SM00864"/>
    </source>
</evidence>
<evidence type="ECO:0000256" key="3">
    <source>
        <dbReference type="ARBA" id="ARBA00004138"/>
    </source>
</evidence>
<evidence type="ECO:0000256" key="8">
    <source>
        <dbReference type="ARBA" id="ARBA00022741"/>
    </source>
</evidence>
<dbReference type="Gene3D" id="3.40.50.1440">
    <property type="entry name" value="Tubulin/FtsZ, GTPase domain"/>
    <property type="match status" value="1"/>
</dbReference>
<dbReference type="InterPro" id="IPR002967">
    <property type="entry name" value="Delta_tubulin"/>
</dbReference>
<name>A0ABP0FP81_CLALP</name>
<keyword evidence="9" id="KW-0970">Cilium biogenesis/degradation</keyword>
<dbReference type="InterPro" id="IPR036525">
    <property type="entry name" value="Tubulin/FtsZ_GTPase_sf"/>
</dbReference>
<accession>A0ABP0FP81</accession>
<keyword evidence="10 16" id="KW-0342">GTP-binding</keyword>
<dbReference type="InterPro" id="IPR003008">
    <property type="entry name" value="Tubulin_FtsZ_GTPase"/>
</dbReference>
<evidence type="ECO:0000256" key="6">
    <source>
        <dbReference type="ARBA" id="ARBA00022490"/>
    </source>
</evidence>
<dbReference type="PRINTS" id="PR01224">
    <property type="entry name" value="DELTATUBULIN"/>
</dbReference>